<gene>
    <name evidence="3" type="ORF">ADUPG1_007790</name>
</gene>
<evidence type="ECO:0000313" key="4">
    <source>
        <dbReference type="Proteomes" id="UP001057375"/>
    </source>
</evidence>
<proteinExistence type="predicted"/>
<feature type="coiled-coil region" evidence="1">
    <location>
        <begin position="60"/>
        <end position="108"/>
    </location>
</feature>
<dbReference type="EMBL" id="BQXS01010809">
    <property type="protein sequence ID" value="GKT34435.1"/>
    <property type="molecule type" value="Genomic_DNA"/>
</dbReference>
<sequence length="108" mass="13410">MIVVIFDILIFLLCVGVLRNKIVTKYGDSRGRILSKSIFRNNTIRKKQDNKRLIKDGVREDELRRKRREEEEEFFKQRREEIERKIIEEEERQKIREETEKKRRMEEE</sequence>
<comment type="caution">
    <text evidence="3">The sequence shown here is derived from an EMBL/GenBank/DDBJ whole genome shotgun (WGS) entry which is preliminary data.</text>
</comment>
<evidence type="ECO:0000313" key="3">
    <source>
        <dbReference type="EMBL" id="GKT34435.1"/>
    </source>
</evidence>
<evidence type="ECO:0000256" key="1">
    <source>
        <dbReference type="SAM" id="Coils"/>
    </source>
</evidence>
<keyword evidence="2" id="KW-0732">Signal</keyword>
<organism evidence="3 4">
    <name type="scientific">Aduncisulcus paluster</name>
    <dbReference type="NCBI Taxonomy" id="2918883"/>
    <lineage>
        <taxon>Eukaryota</taxon>
        <taxon>Metamonada</taxon>
        <taxon>Carpediemonas-like organisms</taxon>
        <taxon>Aduncisulcus</taxon>
    </lineage>
</organism>
<reference evidence="3" key="1">
    <citation type="submission" date="2022-03" db="EMBL/GenBank/DDBJ databases">
        <title>Draft genome sequence of Aduncisulcus paluster, a free-living microaerophilic Fornicata.</title>
        <authorList>
            <person name="Yuyama I."/>
            <person name="Kume K."/>
            <person name="Tamura T."/>
            <person name="Inagaki Y."/>
            <person name="Hashimoto T."/>
        </authorList>
    </citation>
    <scope>NUCLEOTIDE SEQUENCE</scope>
    <source>
        <strain evidence="3">NY0171</strain>
    </source>
</reference>
<feature type="signal peptide" evidence="2">
    <location>
        <begin position="1"/>
        <end position="19"/>
    </location>
</feature>
<name>A0ABQ5KTU3_9EUKA</name>
<feature type="non-terminal residue" evidence="3">
    <location>
        <position position="108"/>
    </location>
</feature>
<accession>A0ABQ5KTU3</accession>
<feature type="chain" id="PRO_5046770167" evidence="2">
    <location>
        <begin position="20"/>
        <end position="108"/>
    </location>
</feature>
<dbReference type="Proteomes" id="UP001057375">
    <property type="component" value="Unassembled WGS sequence"/>
</dbReference>
<keyword evidence="4" id="KW-1185">Reference proteome</keyword>
<keyword evidence="1" id="KW-0175">Coiled coil</keyword>
<protein>
    <submittedName>
        <fullName evidence="3">Uncharacterized protein</fullName>
    </submittedName>
</protein>
<evidence type="ECO:0000256" key="2">
    <source>
        <dbReference type="SAM" id="SignalP"/>
    </source>
</evidence>